<dbReference type="Gene3D" id="3.20.20.140">
    <property type="entry name" value="Metal-dependent hydrolases"/>
    <property type="match status" value="1"/>
</dbReference>
<dbReference type="GO" id="GO:0035312">
    <property type="term" value="F:5'-3' DNA exonuclease activity"/>
    <property type="evidence" value="ECO:0007669"/>
    <property type="project" value="TreeGrafter"/>
</dbReference>
<dbReference type="EMBL" id="DRKW01000244">
    <property type="protein sequence ID" value="HEB74402.1"/>
    <property type="molecule type" value="Genomic_DNA"/>
</dbReference>
<evidence type="ECO:0000313" key="2">
    <source>
        <dbReference type="EMBL" id="HEB74402.1"/>
    </source>
</evidence>
<protein>
    <submittedName>
        <fullName evidence="2">PHP domain-containing protein</fullName>
    </submittedName>
</protein>
<dbReference type="InterPro" id="IPR052018">
    <property type="entry name" value="PHP_domain"/>
</dbReference>
<feature type="domain" description="Polymerase/histidinol phosphatase N-terminal" evidence="1">
    <location>
        <begin position="4"/>
        <end position="67"/>
    </location>
</feature>
<gene>
    <name evidence="2" type="ORF">ENJ03_04200</name>
</gene>
<accession>A0A7V1I4R2</accession>
<dbReference type="InterPro" id="IPR004013">
    <property type="entry name" value="PHP_dom"/>
</dbReference>
<dbReference type="SMART" id="SM00481">
    <property type="entry name" value="POLIIIAc"/>
    <property type="match status" value="1"/>
</dbReference>
<dbReference type="AlphaFoldDB" id="A0A7V1I4R2"/>
<reference evidence="2" key="1">
    <citation type="journal article" date="2020" name="mSystems">
        <title>Genome- and Community-Level Interaction Insights into Carbon Utilization and Element Cycling Functions of Hydrothermarchaeota in Hydrothermal Sediment.</title>
        <authorList>
            <person name="Zhou Z."/>
            <person name="Liu Y."/>
            <person name="Xu W."/>
            <person name="Pan J."/>
            <person name="Luo Z.H."/>
            <person name="Li M."/>
        </authorList>
    </citation>
    <scope>NUCLEOTIDE SEQUENCE [LARGE SCALE GENOMIC DNA]</scope>
    <source>
        <strain evidence="2">HyVt-45</strain>
    </source>
</reference>
<dbReference type="PANTHER" id="PTHR42924">
    <property type="entry name" value="EXONUCLEASE"/>
    <property type="match status" value="1"/>
</dbReference>
<evidence type="ECO:0000259" key="1">
    <source>
        <dbReference type="SMART" id="SM00481"/>
    </source>
</evidence>
<proteinExistence type="predicted"/>
<dbReference type="InterPro" id="IPR003141">
    <property type="entry name" value="Pol/His_phosphatase_N"/>
</dbReference>
<dbReference type="InterPro" id="IPR016195">
    <property type="entry name" value="Pol/histidinol_Pase-like"/>
</dbReference>
<dbReference type="Proteomes" id="UP000886268">
    <property type="component" value="Unassembled WGS sequence"/>
</dbReference>
<comment type="caution">
    <text evidence="2">The sequence shown here is derived from an EMBL/GenBank/DDBJ whole genome shotgun (WGS) entry which is preliminary data.</text>
</comment>
<sequence>MIKADLHVHTVYSKDAFLTLRNLISVAIYKKINCIAITDHNEIRGALKLKEIAPFKIIVGQEIMTSEGEIIGLFLSNRIESGLSPEKTIEEIRKQGGLVYLPHPFSKTKKRKGIFPINTLHRIAKCIDIVEVMNSRGIDMKTSIEFAQRYELLMGAGSDAHTPLEVGNAYVEMEPFLGKEDFLDKLKRGKIRGKFTPKWYRMLSNRFVRKGLRSLVSF</sequence>
<name>A0A7V1I4R2_DESA2</name>
<dbReference type="GO" id="GO:0004534">
    <property type="term" value="F:5'-3' RNA exonuclease activity"/>
    <property type="evidence" value="ECO:0007669"/>
    <property type="project" value="TreeGrafter"/>
</dbReference>
<organism evidence="2">
    <name type="scientific">Desulfofervidus auxilii</name>
    <dbReference type="NCBI Taxonomy" id="1621989"/>
    <lineage>
        <taxon>Bacteria</taxon>
        <taxon>Pseudomonadati</taxon>
        <taxon>Thermodesulfobacteriota</taxon>
        <taxon>Candidatus Desulfofervidia</taxon>
        <taxon>Candidatus Desulfofervidales</taxon>
        <taxon>Candidatus Desulfofervidaceae</taxon>
        <taxon>Candidatus Desulfofervidus</taxon>
    </lineage>
</organism>
<dbReference type="Pfam" id="PF13263">
    <property type="entry name" value="PHP_C"/>
    <property type="match status" value="1"/>
</dbReference>
<dbReference type="PANTHER" id="PTHR42924:SF3">
    <property type="entry name" value="POLYMERASE_HISTIDINOL PHOSPHATASE N-TERMINAL DOMAIN-CONTAINING PROTEIN"/>
    <property type="match status" value="1"/>
</dbReference>
<dbReference type="Pfam" id="PF02811">
    <property type="entry name" value="PHP"/>
    <property type="match status" value="1"/>
</dbReference>
<dbReference type="CDD" id="cd07432">
    <property type="entry name" value="PHP_HisPPase"/>
    <property type="match status" value="1"/>
</dbReference>
<dbReference type="SUPFAM" id="SSF89550">
    <property type="entry name" value="PHP domain-like"/>
    <property type="match status" value="1"/>
</dbReference>